<dbReference type="Gene3D" id="3.90.220.20">
    <property type="entry name" value="DNA methylase specificity domains"/>
    <property type="match status" value="2"/>
</dbReference>
<dbReference type="InterPro" id="IPR000055">
    <property type="entry name" value="Restrct_endonuc_typeI_TRD"/>
</dbReference>
<comment type="caution">
    <text evidence="5">The sequence shown here is derived from an EMBL/GenBank/DDBJ whole genome shotgun (WGS) entry which is preliminary data.</text>
</comment>
<dbReference type="GO" id="GO:0004519">
    <property type="term" value="F:endonuclease activity"/>
    <property type="evidence" value="ECO:0007669"/>
    <property type="project" value="UniProtKB-KW"/>
</dbReference>
<dbReference type="CDD" id="cd17517">
    <property type="entry name" value="RMtype1_S_EcoKI_StySPI-TRD2-CR2_like"/>
    <property type="match status" value="1"/>
</dbReference>
<comment type="similarity">
    <text evidence="1">Belongs to the type-I restriction system S methylase family.</text>
</comment>
<evidence type="ECO:0000256" key="3">
    <source>
        <dbReference type="ARBA" id="ARBA00023125"/>
    </source>
</evidence>
<dbReference type="PANTHER" id="PTHR43140:SF1">
    <property type="entry name" value="TYPE I RESTRICTION ENZYME ECOKI SPECIFICITY SUBUNIT"/>
    <property type="match status" value="1"/>
</dbReference>
<evidence type="ECO:0000313" key="5">
    <source>
        <dbReference type="EMBL" id="RZM77495.1"/>
    </source>
</evidence>
<evidence type="ECO:0000259" key="4">
    <source>
        <dbReference type="Pfam" id="PF01420"/>
    </source>
</evidence>
<keyword evidence="5" id="KW-0540">Nuclease</keyword>
<feature type="domain" description="Type I restriction modification DNA specificity" evidence="4">
    <location>
        <begin position="290"/>
        <end position="434"/>
    </location>
</feature>
<keyword evidence="5" id="KW-0255">Endonuclease</keyword>
<dbReference type="EMBL" id="PPUZ01000044">
    <property type="protein sequence ID" value="RZM77495.1"/>
    <property type="molecule type" value="Genomic_DNA"/>
</dbReference>
<proteinExistence type="inferred from homology"/>
<dbReference type="GO" id="GO:0009307">
    <property type="term" value="P:DNA restriction-modification system"/>
    <property type="evidence" value="ECO:0007669"/>
    <property type="project" value="UniProtKB-KW"/>
</dbReference>
<organism evidence="5 6">
    <name type="scientific">Pseudoalteromonas rubra</name>
    <dbReference type="NCBI Taxonomy" id="43658"/>
    <lineage>
        <taxon>Bacteria</taxon>
        <taxon>Pseudomonadati</taxon>
        <taxon>Pseudomonadota</taxon>
        <taxon>Gammaproteobacteria</taxon>
        <taxon>Alteromonadales</taxon>
        <taxon>Pseudoalteromonadaceae</taxon>
        <taxon>Pseudoalteromonas</taxon>
    </lineage>
</organism>
<protein>
    <submittedName>
        <fullName evidence="5">Restriction endonuclease subunit S</fullName>
    </submittedName>
</protein>
<dbReference type="CDD" id="cd17262">
    <property type="entry name" value="RMtype1_S_Aco12261I-TRD2-CR2"/>
    <property type="match status" value="1"/>
</dbReference>
<dbReference type="Pfam" id="PF01420">
    <property type="entry name" value="Methylase_S"/>
    <property type="match status" value="2"/>
</dbReference>
<dbReference type="InterPro" id="IPR051212">
    <property type="entry name" value="Type-I_RE_S_subunit"/>
</dbReference>
<keyword evidence="2" id="KW-0680">Restriction system</keyword>
<dbReference type="PANTHER" id="PTHR43140">
    <property type="entry name" value="TYPE-1 RESTRICTION ENZYME ECOKI SPECIFICITY PROTEIN"/>
    <property type="match status" value="1"/>
</dbReference>
<dbReference type="SUPFAM" id="SSF116734">
    <property type="entry name" value="DNA methylase specificity domain"/>
    <property type="match status" value="2"/>
</dbReference>
<keyword evidence="3" id="KW-0238">DNA-binding</keyword>
<sequence length="583" mass="66761">MSENTELPKNWIKCELGEVVEIHDNERKPINNSERNSRIENKALNELFPYYGATGQVGWIDDFLSNEESVLVGEDAAPFLDPIKNKAYLVKGKFWVNNHAHILRGLQGYVSNKFILHQMNYVDYQEHVSGSTRLKLTKTALTKMPFTLCPFNEQNRITDKIDELFSELDAGVKELEAAQIKLKHYRQSLLKSAVEGALTQKWRDDNKDKIEETGKELLNRILIERKQRWEQNKLEEFKEKGKKPPKNWQDKYPEPVQPDTTDLPELPESWVWASVDQLVYESSYGTSVKCAYETGNTPVLRIPNVINKKVSISDLKETVDLFDIGLNKQLLSGDILIVRTNGSLSLMGQTALVRDIEDGFYFASYLLRLRTPMDTILPEWMDLYFGSKNARAWIENQASSSAGQNNISLSKFSNLHVPLPPLEEQVQLISMLANEFDSIDRQNEATDLGLKQSEAQRKNILKSAFSGQLVPQDPDDEPASVLLEKIKQERVAIAKISKPRKQSKPRKRVELMNTLLEVLTAENDWIDAQNAFQKCGIVDGTSTDRIEEIYTELRKLEKTGRIKIQRQGDFDQLKLTTQDIKED</sequence>
<dbReference type="Proteomes" id="UP000292345">
    <property type="component" value="Unassembled WGS sequence"/>
</dbReference>
<name>A0A4Q7E5V7_9GAMM</name>
<reference evidence="5 6" key="1">
    <citation type="submission" date="2018-01" db="EMBL/GenBank/DDBJ databases">
        <title>Co-occurrence of chitin degradation, pigmentation and bioactivity in marine Pseudoalteromonas.</title>
        <authorList>
            <person name="Paulsen S."/>
            <person name="Gram L."/>
            <person name="Machado H."/>
        </authorList>
    </citation>
    <scope>NUCLEOTIDE SEQUENCE [LARGE SCALE GENOMIC DNA]</scope>
    <source>
        <strain evidence="5 6">S1946</strain>
    </source>
</reference>
<dbReference type="InterPro" id="IPR044946">
    <property type="entry name" value="Restrct_endonuc_typeI_TRD_sf"/>
</dbReference>
<feature type="domain" description="Type I restriction modification DNA specificity" evidence="4">
    <location>
        <begin position="8"/>
        <end position="173"/>
    </location>
</feature>
<accession>A0A4Q7E5V7</accession>
<keyword evidence="5" id="KW-0378">Hydrolase</keyword>
<evidence type="ECO:0000256" key="1">
    <source>
        <dbReference type="ARBA" id="ARBA00010923"/>
    </source>
</evidence>
<evidence type="ECO:0000256" key="2">
    <source>
        <dbReference type="ARBA" id="ARBA00022747"/>
    </source>
</evidence>
<dbReference type="RefSeq" id="WP_130245747.1">
    <property type="nucleotide sequence ID" value="NZ_PPUZ01000044.1"/>
</dbReference>
<dbReference type="GO" id="GO:0003677">
    <property type="term" value="F:DNA binding"/>
    <property type="evidence" value="ECO:0007669"/>
    <property type="project" value="UniProtKB-KW"/>
</dbReference>
<dbReference type="AlphaFoldDB" id="A0A4Q7E5V7"/>
<gene>
    <name evidence="5" type="ORF">C3B51_16305</name>
</gene>
<evidence type="ECO:0000313" key="6">
    <source>
        <dbReference type="Proteomes" id="UP000292345"/>
    </source>
</evidence>